<dbReference type="Pfam" id="PF05433">
    <property type="entry name" value="Rick_17kDa_Anti"/>
    <property type="match status" value="1"/>
</dbReference>
<dbReference type="GO" id="GO:0009279">
    <property type="term" value="C:cell outer membrane"/>
    <property type="evidence" value="ECO:0007669"/>
    <property type="project" value="UniProtKB-SubCell"/>
</dbReference>
<dbReference type="RefSeq" id="WP_114580740.1">
    <property type="nucleotide sequence ID" value="NZ_QPMH01000002.1"/>
</dbReference>
<evidence type="ECO:0000256" key="6">
    <source>
        <dbReference type="ARBA" id="ARBA00023139"/>
    </source>
</evidence>
<keyword evidence="13" id="KW-1185">Reference proteome</keyword>
<evidence type="ECO:0000256" key="3">
    <source>
        <dbReference type="ARBA" id="ARBA00015281"/>
    </source>
</evidence>
<keyword evidence="7" id="KW-0449">Lipoprotein</keyword>
<evidence type="ECO:0000256" key="1">
    <source>
        <dbReference type="ARBA" id="ARBA00004459"/>
    </source>
</evidence>
<protein>
    <recommendedName>
        <fullName evidence="3">17 kDa surface antigen</fullName>
    </recommendedName>
</protein>
<feature type="chain" id="PRO_5016902098" description="17 kDa surface antigen" evidence="9">
    <location>
        <begin position="21"/>
        <end position="160"/>
    </location>
</feature>
<dbReference type="InterPro" id="IPR051407">
    <property type="entry name" value="Bact_OM_lipoprot/Surf_antigen"/>
</dbReference>
<keyword evidence="6" id="KW-0564">Palmitate</keyword>
<evidence type="ECO:0000256" key="5">
    <source>
        <dbReference type="ARBA" id="ARBA00023136"/>
    </source>
</evidence>
<keyword evidence="5" id="KW-0472">Membrane</keyword>
<evidence type="ECO:0000256" key="7">
    <source>
        <dbReference type="ARBA" id="ARBA00023288"/>
    </source>
</evidence>
<feature type="domain" description="Surface antigen" evidence="11">
    <location>
        <begin position="73"/>
        <end position="159"/>
    </location>
</feature>
<sequence>MRSGALSVALALALAVAGCAQNGGPGTKETIGGLSGAAIGGFLGSKVGDGRGQLAATAAGAVIGGLAGLSIGRSLDRADRAKAAETTHDALEHNKTGEVSRWENPDSGHSGSVQPTETYQRNDGTYCREFQQTVTIGGKTEQAYGTACRQPDGSWKIVNS</sequence>
<keyword evidence="4 9" id="KW-0732">Signal</keyword>
<evidence type="ECO:0000313" key="12">
    <source>
        <dbReference type="EMBL" id="RDD63486.1"/>
    </source>
</evidence>
<evidence type="ECO:0000259" key="10">
    <source>
        <dbReference type="Pfam" id="PF05433"/>
    </source>
</evidence>
<dbReference type="InterPro" id="IPR008816">
    <property type="entry name" value="Gly_zipper_2TM_dom"/>
</dbReference>
<proteinExistence type="inferred from homology"/>
<reference evidence="12 13" key="1">
    <citation type="submission" date="2018-07" db="EMBL/GenBank/DDBJ databases">
        <title>Venubactetium sediminum gen. nov., sp. nov., isolated from a marine solar saltern.</title>
        <authorList>
            <person name="Wang S."/>
        </authorList>
    </citation>
    <scope>NUCLEOTIDE SEQUENCE [LARGE SCALE GENOMIC DNA]</scope>
    <source>
        <strain evidence="12 13">WD2A32</strain>
    </source>
</reference>
<organism evidence="12 13">
    <name type="scientific">Ferruginivarius sediminum</name>
    <dbReference type="NCBI Taxonomy" id="2661937"/>
    <lineage>
        <taxon>Bacteria</taxon>
        <taxon>Pseudomonadati</taxon>
        <taxon>Pseudomonadota</taxon>
        <taxon>Alphaproteobacteria</taxon>
        <taxon>Rhodospirillales</taxon>
        <taxon>Rhodospirillaceae</taxon>
        <taxon>Ferruginivarius</taxon>
    </lineage>
</organism>
<dbReference type="InterPro" id="IPR016364">
    <property type="entry name" value="Surface_antigen_Rickettsia"/>
</dbReference>
<evidence type="ECO:0000259" key="11">
    <source>
        <dbReference type="Pfam" id="PF16998"/>
    </source>
</evidence>
<feature type="region of interest" description="Disordered" evidence="8">
    <location>
        <begin position="82"/>
        <end position="119"/>
    </location>
</feature>
<gene>
    <name evidence="12" type="ORF">DRB17_03320</name>
</gene>
<feature type="domain" description="Glycine zipper 2TM" evidence="10">
    <location>
        <begin position="31"/>
        <end position="72"/>
    </location>
</feature>
<comment type="caution">
    <text evidence="12">The sequence shown here is derived from an EMBL/GenBank/DDBJ whole genome shotgun (WGS) entry which is preliminary data.</text>
</comment>
<dbReference type="InterPro" id="IPR032635">
    <property type="entry name" value="Anti_2"/>
</dbReference>
<dbReference type="AlphaFoldDB" id="A0A369TKP0"/>
<dbReference type="PANTHER" id="PTHR35603">
    <property type="match status" value="1"/>
</dbReference>
<evidence type="ECO:0000256" key="9">
    <source>
        <dbReference type="SAM" id="SignalP"/>
    </source>
</evidence>
<evidence type="ECO:0000256" key="8">
    <source>
        <dbReference type="SAM" id="MobiDB-lite"/>
    </source>
</evidence>
<dbReference type="Pfam" id="PF16998">
    <property type="entry name" value="17kDa_Anti_2"/>
    <property type="match status" value="1"/>
</dbReference>
<feature type="compositionally biased region" description="Polar residues" evidence="8">
    <location>
        <begin position="107"/>
        <end position="119"/>
    </location>
</feature>
<evidence type="ECO:0000313" key="13">
    <source>
        <dbReference type="Proteomes" id="UP000253941"/>
    </source>
</evidence>
<dbReference type="PANTHER" id="PTHR35603:SF2">
    <property type="entry name" value="OUTER MEMBRANE LIPOPROTEIN"/>
    <property type="match status" value="1"/>
</dbReference>
<dbReference type="PROSITE" id="PS51257">
    <property type="entry name" value="PROKAR_LIPOPROTEIN"/>
    <property type="match status" value="1"/>
</dbReference>
<dbReference type="EMBL" id="QPMH01000002">
    <property type="protein sequence ID" value="RDD63486.1"/>
    <property type="molecule type" value="Genomic_DNA"/>
</dbReference>
<dbReference type="PIRSF" id="PIRSF002721">
    <property type="entry name" value="Surface_antigen_Rickettsia"/>
    <property type="match status" value="1"/>
</dbReference>
<name>A0A369TKP0_9PROT</name>
<comment type="similarity">
    <text evidence="2">Belongs to the rickettsiale 17 kDa surface antigen family.</text>
</comment>
<dbReference type="Proteomes" id="UP000253941">
    <property type="component" value="Unassembled WGS sequence"/>
</dbReference>
<evidence type="ECO:0000256" key="2">
    <source>
        <dbReference type="ARBA" id="ARBA00008681"/>
    </source>
</evidence>
<feature type="compositionally biased region" description="Basic and acidic residues" evidence="8">
    <location>
        <begin position="82"/>
        <end position="106"/>
    </location>
</feature>
<evidence type="ECO:0000256" key="4">
    <source>
        <dbReference type="ARBA" id="ARBA00022729"/>
    </source>
</evidence>
<accession>A0A369TKP0</accession>
<feature type="signal peptide" evidence="9">
    <location>
        <begin position="1"/>
        <end position="20"/>
    </location>
</feature>
<comment type="subcellular location">
    <subcellularLocation>
        <location evidence="1">Cell outer membrane</location>
        <topology evidence="1">Lipid-anchor</topology>
    </subcellularLocation>
</comment>